<gene>
    <name evidence="6" type="ORF">RUMHYD_03225</name>
</gene>
<dbReference type="SUPFAM" id="SSF50129">
    <property type="entry name" value="GroES-like"/>
    <property type="match status" value="1"/>
</dbReference>
<keyword evidence="2" id="KW-0862">Zinc</keyword>
<keyword evidence="7" id="KW-1185">Reference proteome</keyword>
<dbReference type="Pfam" id="PF00107">
    <property type="entry name" value="ADH_zinc_N"/>
    <property type="match status" value="1"/>
</dbReference>
<accession>C0CQR2</accession>
<evidence type="ECO:0000256" key="2">
    <source>
        <dbReference type="ARBA" id="ARBA00022833"/>
    </source>
</evidence>
<comment type="caution">
    <text evidence="6">The sequence shown here is derived from an EMBL/GenBank/DDBJ whole genome shotgun (WGS) entry which is preliminary data.</text>
</comment>
<organism evidence="6 7">
    <name type="scientific">Blautia hydrogenotrophica (strain DSM 10507 / JCM 14656 / S5a33)</name>
    <name type="common">Ruminococcus hydrogenotrophicus</name>
    <dbReference type="NCBI Taxonomy" id="476272"/>
    <lineage>
        <taxon>Bacteria</taxon>
        <taxon>Bacillati</taxon>
        <taxon>Bacillota</taxon>
        <taxon>Clostridia</taxon>
        <taxon>Lachnospirales</taxon>
        <taxon>Lachnospiraceae</taxon>
        <taxon>Blautia</taxon>
    </lineage>
</organism>
<keyword evidence="3" id="KW-0560">Oxidoreductase</keyword>
<dbReference type="Gene3D" id="3.90.180.10">
    <property type="entry name" value="Medium-chain alcohol dehydrogenases, catalytic domain"/>
    <property type="match status" value="1"/>
</dbReference>
<dbReference type="GO" id="GO:0046872">
    <property type="term" value="F:metal ion binding"/>
    <property type="evidence" value="ECO:0007669"/>
    <property type="project" value="UniProtKB-KW"/>
</dbReference>
<dbReference type="AlphaFoldDB" id="C0CQR2"/>
<dbReference type="EMBL" id="ACBZ01000172">
    <property type="protein sequence ID" value="EEG47941.1"/>
    <property type="molecule type" value="Genomic_DNA"/>
</dbReference>
<sequence>MRWIISEKTIRRIKNMKVLCIEKPGSLELKEFPKPKAVPGQAVVKIEMCGICGSDVTAYRGVNPTMKYPINGLGHEGVGIIEEIGENDKGLKPGDRVALEPYVPCNHCHMCKEERFNNCADIRVCGVHKDGMMAEYFLHPVQLLYKLPDDLSFKHAALVEPFTIGLHAATRARVKAGEKVVIFGAGVIGLMASFACINYGAEPILVDVIQERLDYAKEHGVPHIFNSKEGGIEEYLKEVTQGKLPEAMIDCTGAPVILEQMHNYVCYGGRIALVGWPHNPVSINTVRLMQKEIDVCPSRNSNKKFPEAIELIHDDKIPTDAMITKMVKLEEVEATIQDMIKAPSEYLKVIVEI</sequence>
<dbReference type="InterPro" id="IPR011032">
    <property type="entry name" value="GroES-like_sf"/>
</dbReference>
<evidence type="ECO:0000256" key="4">
    <source>
        <dbReference type="SAM" id="Phobius"/>
    </source>
</evidence>
<dbReference type="InterPro" id="IPR020843">
    <property type="entry name" value="ER"/>
</dbReference>
<name>C0CQR2_BLAHS</name>
<protein>
    <recommendedName>
        <fullName evidence="5">Enoyl reductase (ER) domain-containing protein</fullName>
    </recommendedName>
</protein>
<dbReference type="Gene3D" id="3.40.50.720">
    <property type="entry name" value="NAD(P)-binding Rossmann-like Domain"/>
    <property type="match status" value="1"/>
</dbReference>
<evidence type="ECO:0000313" key="7">
    <source>
        <dbReference type="Proteomes" id="UP000003100"/>
    </source>
</evidence>
<evidence type="ECO:0000259" key="5">
    <source>
        <dbReference type="SMART" id="SM00829"/>
    </source>
</evidence>
<feature type="domain" description="Enoyl reductase (ER)" evidence="5">
    <location>
        <begin position="25"/>
        <end position="351"/>
    </location>
</feature>
<dbReference type="SMART" id="SM00829">
    <property type="entry name" value="PKS_ER"/>
    <property type="match status" value="1"/>
</dbReference>
<dbReference type="PANTHER" id="PTHR43401:SF2">
    <property type="entry name" value="L-THREONINE 3-DEHYDROGENASE"/>
    <property type="match status" value="1"/>
</dbReference>
<proteinExistence type="predicted"/>
<keyword evidence="4" id="KW-1133">Transmembrane helix</keyword>
<dbReference type="InterPro" id="IPR050129">
    <property type="entry name" value="Zn_alcohol_dh"/>
</dbReference>
<dbReference type="InterPro" id="IPR036291">
    <property type="entry name" value="NAD(P)-bd_dom_sf"/>
</dbReference>
<dbReference type="PATRIC" id="fig|476272.21.peg.1348"/>
<dbReference type="InterPro" id="IPR013154">
    <property type="entry name" value="ADH-like_N"/>
</dbReference>
<keyword evidence="4" id="KW-0812">Transmembrane</keyword>
<keyword evidence="1" id="KW-0479">Metal-binding</keyword>
<dbReference type="Pfam" id="PF08240">
    <property type="entry name" value="ADH_N"/>
    <property type="match status" value="1"/>
</dbReference>
<feature type="transmembrane region" description="Helical" evidence="4">
    <location>
        <begin position="180"/>
        <end position="201"/>
    </location>
</feature>
<reference evidence="6 7" key="2">
    <citation type="submission" date="2009-02" db="EMBL/GenBank/DDBJ databases">
        <title>Draft genome sequence of Blautia hydrogenotrophica DSM 10507 (Ruminococcus hydrogenotrophicus DSM 10507).</title>
        <authorList>
            <person name="Sudarsanam P."/>
            <person name="Ley R."/>
            <person name="Guruge J."/>
            <person name="Turnbaugh P.J."/>
            <person name="Mahowald M."/>
            <person name="Liep D."/>
            <person name="Gordon J."/>
        </authorList>
    </citation>
    <scope>NUCLEOTIDE SEQUENCE [LARGE SCALE GENOMIC DNA]</scope>
    <source>
        <strain evidence="7">DSM 10507 / JCM 14656 / S5a33</strain>
    </source>
</reference>
<dbReference type="GO" id="GO:0016491">
    <property type="term" value="F:oxidoreductase activity"/>
    <property type="evidence" value="ECO:0007669"/>
    <property type="project" value="UniProtKB-KW"/>
</dbReference>
<dbReference type="Proteomes" id="UP000003100">
    <property type="component" value="Unassembled WGS sequence"/>
</dbReference>
<evidence type="ECO:0000313" key="6">
    <source>
        <dbReference type="EMBL" id="EEG47941.1"/>
    </source>
</evidence>
<dbReference type="HOGENOM" id="CLU_026673_11_0_9"/>
<dbReference type="eggNOG" id="COG1063">
    <property type="taxonomic scope" value="Bacteria"/>
</dbReference>
<dbReference type="SUPFAM" id="SSF51735">
    <property type="entry name" value="NAD(P)-binding Rossmann-fold domains"/>
    <property type="match status" value="1"/>
</dbReference>
<evidence type="ECO:0000256" key="3">
    <source>
        <dbReference type="ARBA" id="ARBA00023002"/>
    </source>
</evidence>
<dbReference type="PANTHER" id="PTHR43401">
    <property type="entry name" value="L-THREONINE 3-DEHYDROGENASE"/>
    <property type="match status" value="1"/>
</dbReference>
<reference evidence="6 7" key="1">
    <citation type="submission" date="2009-01" db="EMBL/GenBank/DDBJ databases">
        <authorList>
            <person name="Fulton L."/>
            <person name="Clifton S."/>
            <person name="Fulton B."/>
            <person name="Xu J."/>
            <person name="Minx P."/>
            <person name="Pepin K.H."/>
            <person name="Johnson M."/>
            <person name="Bhonagiri V."/>
            <person name="Nash W.E."/>
            <person name="Mardis E.R."/>
            <person name="Wilson R.K."/>
        </authorList>
    </citation>
    <scope>NUCLEOTIDE SEQUENCE [LARGE SCALE GENOMIC DNA]</scope>
    <source>
        <strain evidence="7">DSM 10507 / JCM 14656 / S5a33</strain>
    </source>
</reference>
<dbReference type="InterPro" id="IPR013149">
    <property type="entry name" value="ADH-like_C"/>
</dbReference>
<evidence type="ECO:0000256" key="1">
    <source>
        <dbReference type="ARBA" id="ARBA00022723"/>
    </source>
</evidence>
<keyword evidence="4" id="KW-0472">Membrane</keyword>